<evidence type="ECO:0000256" key="4">
    <source>
        <dbReference type="ARBA" id="ARBA00022475"/>
    </source>
</evidence>
<evidence type="ECO:0000313" key="13">
    <source>
        <dbReference type="Proteomes" id="UP000092695"/>
    </source>
</evidence>
<dbReference type="OrthoDB" id="6120808at2"/>
<dbReference type="AlphaFoldDB" id="A0A193LFU8"/>
<protein>
    <recommendedName>
        <fullName evidence="10">Type II secretion system protein M</fullName>
        <shortName evidence="10">T2SS protein M</shortName>
    </recommendedName>
    <alternativeName>
        <fullName evidence="10">General secretion pathway protein M</fullName>
    </alternativeName>
</protein>
<dbReference type="Pfam" id="PF04612">
    <property type="entry name" value="T2SSM"/>
    <property type="match status" value="1"/>
</dbReference>
<dbReference type="SUPFAM" id="SSF103054">
    <property type="entry name" value="General secretion pathway protein M, EpsM"/>
    <property type="match status" value="1"/>
</dbReference>
<dbReference type="RefSeq" id="WP_068615722.1">
    <property type="nucleotide sequence ID" value="NZ_CP016268.1"/>
</dbReference>
<evidence type="ECO:0000256" key="8">
    <source>
        <dbReference type="ARBA" id="ARBA00022989"/>
    </source>
</evidence>
<keyword evidence="8 11" id="KW-1133">Transmembrane helix</keyword>
<reference evidence="12 13" key="1">
    <citation type="submission" date="2016-06" db="EMBL/GenBank/DDBJ databases">
        <title>Complete genome sequence of a deep-branching marine Gamma Proteobacterium Woeseia oceani type strain XK5.</title>
        <authorList>
            <person name="Mu D."/>
            <person name="Du Z."/>
        </authorList>
    </citation>
    <scope>NUCLEOTIDE SEQUENCE [LARGE SCALE GENOMIC DNA]</scope>
    <source>
        <strain evidence="12 13">XK5</strain>
    </source>
</reference>
<sequence length="161" mass="18161">MNAWFNSLQPRERVMVATAAVFIVFAIYWFVFWQPLDRGEKDLTNRIANWQSSLQELRPLRGRLMSGSNTASANAGQNKSLVVIVDDTLRSRNLYSALQRSQPTNNSGIRVEFENVAFDDLVLWLGDLSTQYGLHVQAASFSQNNNSNPGRINASLTLERP</sequence>
<comment type="function">
    <text evidence="10">Inner membrane component of the type II secretion system required for the energy-dependent secretion of extracellular factors such as proteases and toxins from the periplasm.</text>
</comment>
<organism evidence="12 13">
    <name type="scientific">Woeseia oceani</name>
    <dbReference type="NCBI Taxonomy" id="1548547"/>
    <lineage>
        <taxon>Bacteria</taxon>
        <taxon>Pseudomonadati</taxon>
        <taxon>Pseudomonadota</taxon>
        <taxon>Gammaproteobacteria</taxon>
        <taxon>Woeseiales</taxon>
        <taxon>Woeseiaceae</taxon>
        <taxon>Woeseia</taxon>
    </lineage>
</organism>
<dbReference type="Proteomes" id="UP000092695">
    <property type="component" value="Chromosome"/>
</dbReference>
<keyword evidence="3 10" id="KW-0813">Transport</keyword>
<keyword evidence="13" id="KW-1185">Reference proteome</keyword>
<keyword evidence="6 11" id="KW-0812">Transmembrane</keyword>
<dbReference type="PIRSF" id="PIRSF006291">
    <property type="entry name" value="GspM"/>
    <property type="match status" value="1"/>
</dbReference>
<evidence type="ECO:0000256" key="6">
    <source>
        <dbReference type="ARBA" id="ARBA00022692"/>
    </source>
</evidence>
<evidence type="ECO:0000256" key="5">
    <source>
        <dbReference type="ARBA" id="ARBA00022519"/>
    </source>
</evidence>
<evidence type="ECO:0000256" key="10">
    <source>
        <dbReference type="PIRNR" id="PIRNR006291"/>
    </source>
</evidence>
<dbReference type="KEGG" id="woc:BA177_09535"/>
<dbReference type="InterPro" id="IPR023229">
    <property type="entry name" value="T2SS_M_periplasmic_sf"/>
</dbReference>
<comment type="subcellular location">
    <subcellularLocation>
        <location evidence="1">Cell inner membrane</location>
        <topology evidence="1">Single-pass membrane protein</topology>
    </subcellularLocation>
</comment>
<evidence type="ECO:0000313" key="12">
    <source>
        <dbReference type="EMBL" id="ANO51410.1"/>
    </source>
</evidence>
<name>A0A193LFU8_9GAMM</name>
<dbReference type="GO" id="GO:0015628">
    <property type="term" value="P:protein secretion by the type II secretion system"/>
    <property type="evidence" value="ECO:0007669"/>
    <property type="project" value="InterPro"/>
</dbReference>
<dbReference type="GO" id="GO:0015627">
    <property type="term" value="C:type II protein secretion system complex"/>
    <property type="evidence" value="ECO:0007669"/>
    <property type="project" value="InterPro"/>
</dbReference>
<feature type="transmembrane region" description="Helical" evidence="11">
    <location>
        <begin position="14"/>
        <end position="33"/>
    </location>
</feature>
<dbReference type="EMBL" id="CP016268">
    <property type="protein sequence ID" value="ANO51410.1"/>
    <property type="molecule type" value="Genomic_DNA"/>
</dbReference>
<keyword evidence="4 10" id="KW-1003">Cell membrane</keyword>
<dbReference type="Gene3D" id="3.30.1360.100">
    <property type="entry name" value="General secretion pathway protein M, EpsM"/>
    <property type="match status" value="1"/>
</dbReference>
<evidence type="ECO:0000256" key="3">
    <source>
        <dbReference type="ARBA" id="ARBA00022448"/>
    </source>
</evidence>
<keyword evidence="7 10" id="KW-0653">Protein transport</keyword>
<gene>
    <name evidence="12" type="ORF">BA177_09535</name>
</gene>
<evidence type="ECO:0000256" key="2">
    <source>
        <dbReference type="ARBA" id="ARBA00010637"/>
    </source>
</evidence>
<comment type="similarity">
    <text evidence="2 10">Belongs to the GSP M family.</text>
</comment>
<accession>A0A193LFU8</accession>
<evidence type="ECO:0000256" key="9">
    <source>
        <dbReference type="ARBA" id="ARBA00023136"/>
    </source>
</evidence>
<dbReference type="InterPro" id="IPR007690">
    <property type="entry name" value="T2SS_GspM"/>
</dbReference>
<keyword evidence="5 10" id="KW-0997">Cell inner membrane</keyword>
<evidence type="ECO:0000256" key="7">
    <source>
        <dbReference type="ARBA" id="ARBA00022927"/>
    </source>
</evidence>
<proteinExistence type="inferred from homology"/>
<dbReference type="STRING" id="1548547.BA177_09535"/>
<keyword evidence="9 10" id="KW-0472">Membrane</keyword>
<dbReference type="GO" id="GO:0005886">
    <property type="term" value="C:plasma membrane"/>
    <property type="evidence" value="ECO:0007669"/>
    <property type="project" value="UniProtKB-SubCell"/>
</dbReference>
<evidence type="ECO:0000256" key="1">
    <source>
        <dbReference type="ARBA" id="ARBA00004377"/>
    </source>
</evidence>
<evidence type="ECO:0000256" key="11">
    <source>
        <dbReference type="SAM" id="Phobius"/>
    </source>
</evidence>